<accession>A3U996</accession>
<evidence type="ECO:0000256" key="1">
    <source>
        <dbReference type="SAM" id="Phobius"/>
    </source>
</evidence>
<dbReference type="KEGG" id="cat:CA2559_10118"/>
<sequence length="34" mass="3616">MLGSANGYELTFFPIEFGLSILAPCSLLQVAISL</sequence>
<name>A3U996_CROAH</name>
<evidence type="ECO:0000313" key="3">
    <source>
        <dbReference type="Proteomes" id="UP000002297"/>
    </source>
</evidence>
<reference evidence="2 3" key="1">
    <citation type="journal article" date="2010" name="J. Bacteriol.">
        <title>The complete genome sequence of Croceibacter atlanticus HTCC2559T.</title>
        <authorList>
            <person name="Oh H.M."/>
            <person name="Kang I."/>
            <person name="Ferriera S."/>
            <person name="Giovannoni S.J."/>
            <person name="Cho J.C."/>
        </authorList>
    </citation>
    <scope>NUCLEOTIDE SEQUENCE [LARGE SCALE GENOMIC DNA]</scope>
    <source>
        <strain evidence="3">ATCC BAA-628 / HTCC2559 / KCTC 12090</strain>
    </source>
</reference>
<keyword evidence="1" id="KW-0472">Membrane</keyword>
<evidence type="ECO:0000313" key="2">
    <source>
        <dbReference type="EMBL" id="EAP86382.1"/>
    </source>
</evidence>
<organism evidence="2 3">
    <name type="scientific">Croceibacter atlanticus (strain ATCC BAA-628 / JCM 21780 / CIP 108009 / IAM 15332 / KCTC 12090 / HTCC2559)</name>
    <dbReference type="NCBI Taxonomy" id="216432"/>
    <lineage>
        <taxon>Bacteria</taxon>
        <taxon>Pseudomonadati</taxon>
        <taxon>Bacteroidota</taxon>
        <taxon>Flavobacteriia</taxon>
        <taxon>Flavobacteriales</taxon>
        <taxon>Flavobacteriaceae</taxon>
        <taxon>Croceibacter</taxon>
    </lineage>
</organism>
<feature type="transmembrane region" description="Helical" evidence="1">
    <location>
        <begin position="12"/>
        <end position="32"/>
    </location>
</feature>
<keyword evidence="3" id="KW-1185">Reference proteome</keyword>
<proteinExistence type="predicted"/>
<dbReference type="HOGENOM" id="CLU_3373296_0_0_10"/>
<dbReference type="Proteomes" id="UP000002297">
    <property type="component" value="Chromosome"/>
</dbReference>
<gene>
    <name evidence="2" type="ordered locus">CA2559_10118</name>
</gene>
<protein>
    <submittedName>
        <fullName evidence="2">Uncharacterized protein</fullName>
    </submittedName>
</protein>
<keyword evidence="1" id="KW-0812">Transmembrane</keyword>
<keyword evidence="1" id="KW-1133">Transmembrane helix</keyword>
<dbReference type="AlphaFoldDB" id="A3U996"/>
<dbReference type="EMBL" id="CP002046">
    <property type="protein sequence ID" value="EAP86382.1"/>
    <property type="molecule type" value="Genomic_DNA"/>
</dbReference>